<dbReference type="InterPro" id="IPR011990">
    <property type="entry name" value="TPR-like_helical_dom_sf"/>
</dbReference>
<dbReference type="PANTHER" id="PTHR44366:SF1">
    <property type="entry name" value="UDP-N-ACETYLGLUCOSAMINE--PEPTIDE N-ACETYLGLUCOSAMINYLTRANSFERASE 110 KDA SUBUNIT"/>
    <property type="match status" value="1"/>
</dbReference>
<dbReference type="Proteomes" id="UP000005667">
    <property type="component" value="Plasmid AZO_p1"/>
</dbReference>
<dbReference type="Gene3D" id="1.25.40.10">
    <property type="entry name" value="Tetratricopeptide repeat domain"/>
    <property type="match status" value="8"/>
</dbReference>
<evidence type="ECO:0000256" key="3">
    <source>
        <dbReference type="PROSITE-ProRule" id="PRU00339"/>
    </source>
</evidence>
<dbReference type="GO" id="GO:0097363">
    <property type="term" value="F:protein O-acetylglucosaminyltransferase activity"/>
    <property type="evidence" value="ECO:0007669"/>
    <property type="project" value="TreeGrafter"/>
</dbReference>
<evidence type="ECO:0000256" key="2">
    <source>
        <dbReference type="ARBA" id="ARBA00022803"/>
    </source>
</evidence>
<dbReference type="Pfam" id="PF07719">
    <property type="entry name" value="TPR_2"/>
    <property type="match status" value="1"/>
</dbReference>
<dbReference type="HOGENOM" id="CLU_238790_0_0_5"/>
<dbReference type="SUPFAM" id="SSF53756">
    <property type="entry name" value="UDP-Glycosyltransferase/glycogen phosphorylase"/>
    <property type="match status" value="3"/>
</dbReference>
<sequence>MTLAELFDAALPLHRAGRLAGALALYRRILVDDPANADALHLSALIVHQAGLPAAALLRLRAALAVQPHFPAAWNSLGNILADMGRVSEALDAYAVAIRQDDRYVEAYSNRGAILRRLGRREEAAEDYVRALTHGPDNVTVRFDYGILQRELGRIAPAANAFYAVVQANPNHPEAWRHLAICLRGLGHPDAGECLRRALADAPTDEELSLELGVMLNAQRRYAEVCDVLAPAAEAHGGNALLHFTLATALQGLGRLPEAVARFRHVLECDPTMQGACNNLGVALLDLGDADAAVPVLRRAMALTPDDAMVVNNHGTALENRYDPDADPEPAARWYRRALRLRPDYGKALINLAGIQGVLRQTAAADLYRRAAAAEPRNAEAYANMASLLLDRDDLAGAERLYLRALAIDPGRSATLTGYGLALQMRGRIGEAEAAHRRALAMDARNADAAGNLGMLIWQYRQDADAAEPWISQALSINPALGSAHLNRGLLRLAGGDLAGGWDDYRWRFRAKGYVSRRIAAPPWRGEAPAGRRLLVWREQGVGDEILFSSCFPTLIARSGHVVIECDRRLVPLFTRSFPTATVREQSVDEAGRELIDPPDVDAHVAAGDLPGLLRDSLSAFEPQDPWLVPDPALVERWRGRLAALGPGLRVGIGWRSQMMTTDRNAAYVMLEHWGPVFAVPGLVFVNLQYGECEAELAAAEQRFGVRIHRWSDLNLRDDFDGAAALTANLDLVISPAMSAGELAGALGVPVWRFGRRDWTQLGTGVRPWFQAMRLFQPTPGAGLEEALTSMAKELVRMASRHAAPQPVAPVPVVPVPVVPVKAASAVDADRRTADAIALYRGGDAAAAEAAVREVLDALPGHAVALHLAGVLAKRRGALEEAATHLSGAATADPANAAAHAALCDVLQGLGRFDAAERASRACVALQPDGAGHWVNRTALLRRMGQRGPARSAVGHALRLRPDLAPAHGHLAELADGPEDAVTANRVAVALAPGSADVLSNLGAALQKAERFAEAERLLDRATRCDPGLAIAWTNRGGVLEPLGRIAEAESCHRVAIDRDPSLAEAHGNLAYLLQRQHRRQEALAAFDAALEIDPKHAQVRYNRSLLLLGDGVLRSGWVDHETRFGTPHFEKQRRQFAMRAWRGENIAGRRLLVWREQGVGDEILFASCYEEAMRRAGRLVIECDRRLVPLFARSFPGADVRPESADPRDADVQIAAGSLPRLLRADLRRFPDRPSWLVPDPALVERWRGRLAELGPGLRVGIGWRSQLMTAGRKDAYVMLEHWGPVFAVPGLVFVNLQYGECEAELAAAERRFGVRIHRWADLDLRDDFDGAAALTANLDLVISPAMSAGELAGALGVPVWRFGRRDWTQLGTGVRPWFPAMRLFQPNPGEGLEATIGQVAKALRAHASSPRDKAGPGGGATAAAADAGDGETADPDPLSDPVHDCDPNHLLEQAVAAHRGGDAAGAAALYGRVLARRPRDPVALHLSGLLDHQSGASERGEPRIAAAVAAAPDYATAHISLGNVRLALGRAAAAAASFRAALALQPADAAALTNLGNALDGQGRSGAALRVQGWAVAADPELAEAHDNLGAMLARLGRWGEAERAHVQALRLAPDLVAGWVNLSVALRRLGRLGAAERAGRLALALQPALADGLANRGRLLRELGDAAAAGLSCARALAVEPGHASAAFNGGVLHLAAGRLTQGWAGYDRRFDTRDLVTAARRPGVPAWGGEDPAGRRILVWREQGIGDELMFAQCLPGLIARAGHVVVECDPRFVPLFTRSFPQTTVRPVPASPDEPAADVDCHAAIGSLSCHLGGRLAGFTDVKPALRADPAAVREWRRRLAELGDGLRVGIAWRSGQLDPDRMPDYTRIEDWGPVLTLPGLVPVTLQYGDCGAELAVAAKAFGRAPHLFSDLDQRNDLDGTAALMTALDLVIAPATSTGELAAALGVPVWRLARAGDWTALGTAVRPWFPSMRLFQTRPGQRVGDLLAVVASELSRLKVPAG</sequence>
<feature type="region of interest" description="Disordered" evidence="4">
    <location>
        <begin position="1405"/>
        <end position="1448"/>
    </location>
</feature>
<evidence type="ECO:0000256" key="4">
    <source>
        <dbReference type="SAM" id="MobiDB-lite"/>
    </source>
</evidence>
<dbReference type="EMBL" id="FQ311869">
    <property type="protein sequence ID" value="CBS88823.1"/>
    <property type="molecule type" value="Genomic_DNA"/>
</dbReference>
<dbReference type="PROSITE" id="PS50293">
    <property type="entry name" value="TPR_REGION"/>
    <property type="match status" value="1"/>
</dbReference>
<dbReference type="SUPFAM" id="SSF48452">
    <property type="entry name" value="TPR-like"/>
    <property type="match status" value="5"/>
</dbReference>
<dbReference type="PANTHER" id="PTHR44366">
    <property type="entry name" value="UDP-N-ACETYLGLUCOSAMINE--PEPTIDE N-ACETYLGLUCOSAMINYLTRANSFERASE 110 KDA SUBUNIT"/>
    <property type="match status" value="1"/>
</dbReference>
<keyword evidence="1" id="KW-0677">Repeat</keyword>
<feature type="repeat" description="TPR" evidence="3">
    <location>
        <begin position="105"/>
        <end position="138"/>
    </location>
</feature>
<feature type="repeat" description="TPR" evidence="3">
    <location>
        <begin position="1064"/>
        <end position="1097"/>
    </location>
</feature>
<evidence type="ECO:0000313" key="5">
    <source>
        <dbReference type="EMBL" id="CBS88823.1"/>
    </source>
</evidence>
<dbReference type="SMART" id="SM00028">
    <property type="entry name" value="TPR"/>
    <property type="match status" value="23"/>
</dbReference>
<dbReference type="KEGG" id="ali:AZOLI_p10586"/>
<reference evidence="6" key="1">
    <citation type="journal article" date="2011" name="PLoS Genet.">
        <title>Azospirillum genomes reveal transition of bacteria from aquatic to terrestrial environments.</title>
        <authorList>
            <person name="Wisniewski-Dye F."/>
            <person name="Borziak K."/>
            <person name="Khalsa-Moyers G."/>
            <person name="Alexandre G."/>
            <person name="Sukharnikov L.O."/>
            <person name="Wuichet K."/>
            <person name="Hurst G.B."/>
            <person name="McDonald W.H."/>
            <person name="Robertson J.S."/>
            <person name="Barbe V."/>
            <person name="Calteau A."/>
            <person name="Rouy Z."/>
            <person name="Mangenot S."/>
            <person name="Prigent-Combaret C."/>
            <person name="Normand P."/>
            <person name="Boyer M."/>
            <person name="Siguier P."/>
            <person name="Dessaux Y."/>
            <person name="Elmerich C."/>
            <person name="Condemine G."/>
            <person name="Krishnen G."/>
            <person name="Kennedy I."/>
            <person name="Paterson A.H."/>
            <person name="Gonzalez V."/>
            <person name="Mavingui P."/>
            <person name="Zhulin I.B."/>
        </authorList>
    </citation>
    <scope>NUCLEOTIDE SEQUENCE [LARGE SCALE GENOMIC DNA]</scope>
    <source>
        <strain evidence="6">4B</strain>
    </source>
</reference>
<dbReference type="Pfam" id="PF13176">
    <property type="entry name" value="TPR_7"/>
    <property type="match status" value="1"/>
</dbReference>
<organism evidence="5 6">
    <name type="scientific">Azospirillum lipoferum (strain 4B)</name>
    <dbReference type="NCBI Taxonomy" id="862719"/>
    <lineage>
        <taxon>Bacteria</taxon>
        <taxon>Pseudomonadati</taxon>
        <taxon>Pseudomonadota</taxon>
        <taxon>Alphaproteobacteria</taxon>
        <taxon>Rhodospirillales</taxon>
        <taxon>Azospirillaceae</taxon>
        <taxon>Azospirillum</taxon>
    </lineage>
</organism>
<dbReference type="InterPro" id="IPR019734">
    <property type="entry name" value="TPR_rpt"/>
</dbReference>
<keyword evidence="5" id="KW-0614">Plasmid</keyword>
<keyword evidence="6" id="KW-1185">Reference proteome</keyword>
<evidence type="ECO:0008006" key="7">
    <source>
        <dbReference type="Google" id="ProtNLM"/>
    </source>
</evidence>
<keyword evidence="2 3" id="KW-0802">TPR repeat</keyword>
<feature type="repeat" description="TPR" evidence="3">
    <location>
        <begin position="71"/>
        <end position="104"/>
    </location>
</feature>
<dbReference type="RefSeq" id="WP_014188277.1">
    <property type="nucleotide sequence ID" value="NC_016585.1"/>
</dbReference>
<protein>
    <recommendedName>
        <fullName evidence="7">Tetratricopeptide repeat protein</fullName>
    </recommendedName>
</protein>
<evidence type="ECO:0000256" key="1">
    <source>
        <dbReference type="ARBA" id="ARBA00022737"/>
    </source>
</evidence>
<feature type="repeat" description="TPR" evidence="3">
    <location>
        <begin position="996"/>
        <end position="1029"/>
    </location>
</feature>
<accession>G7ZAK6</accession>
<feature type="repeat" description="TPR" evidence="3">
    <location>
        <begin position="1585"/>
        <end position="1618"/>
    </location>
</feature>
<dbReference type="Gene3D" id="3.40.50.2000">
    <property type="entry name" value="Glycogen Phosphorylase B"/>
    <property type="match status" value="1"/>
</dbReference>
<dbReference type="GO" id="GO:0006493">
    <property type="term" value="P:protein O-linked glycosylation"/>
    <property type="evidence" value="ECO:0007669"/>
    <property type="project" value="InterPro"/>
</dbReference>
<geneLocation type="plasmid" evidence="5 6">
    <name>AZO_p1</name>
</geneLocation>
<evidence type="ECO:0000313" key="6">
    <source>
        <dbReference type="Proteomes" id="UP000005667"/>
    </source>
</evidence>
<gene>
    <name evidence="5" type="ordered locus">AZOLI_p10586</name>
</gene>
<proteinExistence type="predicted"/>
<feature type="repeat" description="TPR" evidence="3">
    <location>
        <begin position="1517"/>
        <end position="1550"/>
    </location>
</feature>
<dbReference type="InterPro" id="IPR037919">
    <property type="entry name" value="OGT"/>
</dbReference>
<feature type="repeat" description="TPR" evidence="3">
    <location>
        <begin position="379"/>
        <end position="412"/>
    </location>
</feature>
<feature type="repeat" description="TPR" evidence="3">
    <location>
        <begin position="274"/>
        <end position="307"/>
    </location>
</feature>
<dbReference type="OrthoDB" id="4961906at2"/>
<dbReference type="InterPro" id="IPR013105">
    <property type="entry name" value="TPR_2"/>
</dbReference>
<dbReference type="Pfam" id="PF13432">
    <property type="entry name" value="TPR_16"/>
    <property type="match status" value="6"/>
</dbReference>
<dbReference type="PROSITE" id="PS50005">
    <property type="entry name" value="TPR"/>
    <property type="match status" value="8"/>
</dbReference>
<name>G7ZAK6_AZOL4</name>